<dbReference type="Proteomes" id="UP000193922">
    <property type="component" value="Unassembled WGS sequence"/>
</dbReference>
<dbReference type="AlphaFoldDB" id="A0A1Y1W7C0"/>
<feature type="region of interest" description="Disordered" evidence="1">
    <location>
        <begin position="39"/>
        <end position="119"/>
    </location>
</feature>
<gene>
    <name evidence="2" type="ORF">DL89DRAFT_268152</name>
</gene>
<proteinExistence type="predicted"/>
<feature type="compositionally biased region" description="Basic and acidic residues" evidence="1">
    <location>
        <begin position="175"/>
        <end position="193"/>
    </location>
</feature>
<feature type="region of interest" description="Disordered" evidence="1">
    <location>
        <begin position="167"/>
        <end position="206"/>
    </location>
</feature>
<feature type="compositionally biased region" description="Low complexity" evidence="1">
    <location>
        <begin position="69"/>
        <end position="79"/>
    </location>
</feature>
<evidence type="ECO:0000313" key="3">
    <source>
        <dbReference type="Proteomes" id="UP000193922"/>
    </source>
</evidence>
<comment type="caution">
    <text evidence="2">The sequence shown here is derived from an EMBL/GenBank/DDBJ whole genome shotgun (WGS) entry which is preliminary data.</text>
</comment>
<sequence>MPALIDFRSIVAAFSKPIQGKNLAVESGARPTARIDDLDNTAMEKNHPLQDTGTGADTDTGTDTDTDTGTDTCATAAAAEPGFPANYPANYPANSSPKGSILPTKDAGPNTIAPGQQIKNKPVAQIQDIDPDAELAPHSQSSTMNVVSRSVTQVVIHSKEKTAFVVDEDNDSDSTVERAKKVDKTDKADKEDSTSSGPQLDRLGANDNGASSLLSGREWKLATALLLIASCYRGLNLLA</sequence>
<reference evidence="2 3" key="1">
    <citation type="submission" date="2016-07" db="EMBL/GenBank/DDBJ databases">
        <title>Pervasive Adenine N6-methylation of Active Genes in Fungi.</title>
        <authorList>
            <consortium name="DOE Joint Genome Institute"/>
            <person name="Mondo S.J."/>
            <person name="Dannebaum R.O."/>
            <person name="Kuo R.C."/>
            <person name="Labutti K."/>
            <person name="Haridas S."/>
            <person name="Kuo A."/>
            <person name="Salamov A."/>
            <person name="Ahrendt S.R."/>
            <person name="Lipzen A."/>
            <person name="Sullivan W."/>
            <person name="Andreopoulos W.B."/>
            <person name="Clum A."/>
            <person name="Lindquist E."/>
            <person name="Daum C."/>
            <person name="Ramamoorthy G.K."/>
            <person name="Gryganskyi A."/>
            <person name="Culley D."/>
            <person name="Magnuson J.K."/>
            <person name="James T.Y."/>
            <person name="O'Malley M.A."/>
            <person name="Stajich J.E."/>
            <person name="Spatafora J.W."/>
            <person name="Visel A."/>
            <person name="Grigoriev I.V."/>
        </authorList>
    </citation>
    <scope>NUCLEOTIDE SEQUENCE [LARGE SCALE GENOMIC DNA]</scope>
    <source>
        <strain evidence="2 3">ATCC 12442</strain>
    </source>
</reference>
<name>A0A1Y1W7C0_9FUNG</name>
<protein>
    <submittedName>
        <fullName evidence="2">Uncharacterized protein</fullName>
    </submittedName>
</protein>
<dbReference type="OrthoDB" id="10558582at2759"/>
<organism evidence="2 3">
    <name type="scientific">Linderina pennispora</name>
    <dbReference type="NCBI Taxonomy" id="61395"/>
    <lineage>
        <taxon>Eukaryota</taxon>
        <taxon>Fungi</taxon>
        <taxon>Fungi incertae sedis</taxon>
        <taxon>Zoopagomycota</taxon>
        <taxon>Kickxellomycotina</taxon>
        <taxon>Kickxellomycetes</taxon>
        <taxon>Kickxellales</taxon>
        <taxon>Kickxellaceae</taxon>
        <taxon>Linderina</taxon>
    </lineage>
</organism>
<evidence type="ECO:0000313" key="2">
    <source>
        <dbReference type="EMBL" id="ORX69136.1"/>
    </source>
</evidence>
<dbReference type="EMBL" id="MCFD01000008">
    <property type="protein sequence ID" value="ORX69136.1"/>
    <property type="molecule type" value="Genomic_DNA"/>
</dbReference>
<dbReference type="RefSeq" id="XP_040742868.1">
    <property type="nucleotide sequence ID" value="XM_040887814.1"/>
</dbReference>
<evidence type="ECO:0000256" key="1">
    <source>
        <dbReference type="SAM" id="MobiDB-lite"/>
    </source>
</evidence>
<accession>A0A1Y1W7C0</accession>
<dbReference type="GeneID" id="63804462"/>
<keyword evidence="3" id="KW-1185">Reference proteome</keyword>
<feature type="compositionally biased region" description="Basic and acidic residues" evidence="1">
    <location>
        <begin position="39"/>
        <end position="48"/>
    </location>
</feature>